<accession>A0ABQ2C2M3</accession>
<proteinExistence type="predicted"/>
<protein>
    <recommendedName>
        <fullName evidence="3">Lipoprotein</fullName>
    </recommendedName>
</protein>
<evidence type="ECO:0008006" key="3">
    <source>
        <dbReference type="Google" id="ProtNLM"/>
    </source>
</evidence>
<keyword evidence="2" id="KW-1185">Reference proteome</keyword>
<comment type="caution">
    <text evidence="1">The sequence shown here is derived from an EMBL/GenBank/DDBJ whole genome shotgun (WGS) entry which is preliminary data.</text>
</comment>
<dbReference type="Proteomes" id="UP000624701">
    <property type="component" value="Unassembled WGS sequence"/>
</dbReference>
<reference evidence="2" key="1">
    <citation type="journal article" date="2019" name="Int. J. Syst. Evol. Microbiol.">
        <title>The Global Catalogue of Microorganisms (GCM) 10K type strain sequencing project: providing services to taxonomists for standard genome sequencing and annotation.</title>
        <authorList>
            <consortium name="The Broad Institute Genomics Platform"/>
            <consortium name="The Broad Institute Genome Sequencing Center for Infectious Disease"/>
            <person name="Wu L."/>
            <person name="Ma J."/>
        </authorList>
    </citation>
    <scope>NUCLEOTIDE SEQUENCE [LARGE SCALE GENOMIC DNA]</scope>
    <source>
        <strain evidence="2">CCM 8681</strain>
    </source>
</reference>
<name>A0ABQ2C2M3_9FLAO</name>
<organism evidence="1 2">
    <name type="scientific">Winogradskyella haliclonae</name>
    <dbReference type="NCBI Taxonomy" id="2048558"/>
    <lineage>
        <taxon>Bacteria</taxon>
        <taxon>Pseudomonadati</taxon>
        <taxon>Bacteroidota</taxon>
        <taxon>Flavobacteriia</taxon>
        <taxon>Flavobacteriales</taxon>
        <taxon>Flavobacteriaceae</taxon>
        <taxon>Winogradskyella</taxon>
    </lineage>
</organism>
<evidence type="ECO:0000313" key="1">
    <source>
        <dbReference type="EMBL" id="GGI58490.1"/>
    </source>
</evidence>
<sequence length="220" mass="25715">MKRKSLITIFIILTLAFFCFKAIKLFGSLTDKKINYEVPEDHKSLFVDSLEIKHYSSISDKELNTISSHLYENNSFGIIVFKRAFIQNDIISKISIINERKNEDKGRVYTGSIFTDGFGYSFEDRGDLNNINIYIENFDKSFLIEQTDEKLYLSFILNKNLSIEYNNSGEIDLNTKKQLFNSNGYNELMILKRNNYLYFIYLRPFKEGLKGHLLLDKLVG</sequence>
<dbReference type="EMBL" id="BMDQ01000006">
    <property type="protein sequence ID" value="GGI58490.1"/>
    <property type="molecule type" value="Genomic_DNA"/>
</dbReference>
<evidence type="ECO:0000313" key="2">
    <source>
        <dbReference type="Proteomes" id="UP000624701"/>
    </source>
</evidence>
<gene>
    <name evidence="1" type="ORF">GCM10011444_27990</name>
</gene>
<dbReference type="RefSeq" id="WP_188375397.1">
    <property type="nucleotide sequence ID" value="NZ_BMDQ01000006.1"/>
</dbReference>